<feature type="signal peptide" evidence="14">
    <location>
        <begin position="1"/>
        <end position="26"/>
    </location>
</feature>
<evidence type="ECO:0000256" key="4">
    <source>
        <dbReference type="ARBA" id="ARBA00022692"/>
    </source>
</evidence>
<dbReference type="EnsemblPlants" id="Kaladp0026s0115.1.v1.1">
    <property type="protein sequence ID" value="Kaladp0026s0115.1.v1.1"/>
    <property type="gene ID" value="Kaladp0026s0115.v1.1"/>
</dbReference>
<keyword evidence="6" id="KW-0677">Repeat</keyword>
<dbReference type="InterPro" id="IPR000719">
    <property type="entry name" value="Prot_kinase_dom"/>
</dbReference>
<dbReference type="SUPFAM" id="SSF52058">
    <property type="entry name" value="L domain-like"/>
    <property type="match status" value="3"/>
</dbReference>
<proteinExistence type="predicted"/>
<keyword evidence="2" id="KW-0597">Phosphoprotein</keyword>
<evidence type="ECO:0000313" key="17">
    <source>
        <dbReference type="Proteomes" id="UP000594263"/>
    </source>
</evidence>
<reference evidence="16" key="1">
    <citation type="submission" date="2021-01" db="UniProtKB">
        <authorList>
            <consortium name="EnsemblPlants"/>
        </authorList>
    </citation>
    <scope>IDENTIFICATION</scope>
</reference>
<dbReference type="Proteomes" id="UP000594263">
    <property type="component" value="Unplaced"/>
</dbReference>
<dbReference type="GO" id="GO:0004672">
    <property type="term" value="F:protein kinase activity"/>
    <property type="evidence" value="ECO:0007669"/>
    <property type="project" value="InterPro"/>
</dbReference>
<dbReference type="Pfam" id="PF00069">
    <property type="entry name" value="Pkinase"/>
    <property type="match status" value="1"/>
</dbReference>
<evidence type="ECO:0000256" key="1">
    <source>
        <dbReference type="ARBA" id="ARBA00004167"/>
    </source>
</evidence>
<feature type="region of interest" description="Disordered" evidence="12">
    <location>
        <begin position="707"/>
        <end position="727"/>
    </location>
</feature>
<dbReference type="AlphaFoldDB" id="A0A7N0T921"/>
<dbReference type="FunFam" id="3.30.200.20:FF:000486">
    <property type="entry name" value="Leucine-rich repeat receptor-like protein kinase"/>
    <property type="match status" value="1"/>
</dbReference>
<dbReference type="SUPFAM" id="SSF56112">
    <property type="entry name" value="Protein kinase-like (PK-like)"/>
    <property type="match status" value="1"/>
</dbReference>
<dbReference type="GO" id="GO:0099402">
    <property type="term" value="P:plant organ development"/>
    <property type="evidence" value="ECO:0007669"/>
    <property type="project" value="UniProtKB-ARBA"/>
</dbReference>
<evidence type="ECO:0000256" key="10">
    <source>
        <dbReference type="ARBA" id="ARBA00023136"/>
    </source>
</evidence>
<dbReference type="Gene3D" id="3.30.200.20">
    <property type="entry name" value="Phosphorylase Kinase, domain 1"/>
    <property type="match status" value="1"/>
</dbReference>
<dbReference type="Pfam" id="PF00560">
    <property type="entry name" value="LRR_1"/>
    <property type="match status" value="6"/>
</dbReference>
<keyword evidence="10 13" id="KW-0472">Membrane</keyword>
<dbReference type="InterPro" id="IPR003591">
    <property type="entry name" value="Leu-rich_rpt_typical-subtyp"/>
</dbReference>
<dbReference type="PANTHER" id="PTHR48003">
    <property type="entry name" value="OS07G0626500 PROTEIN"/>
    <property type="match status" value="1"/>
</dbReference>
<feature type="chain" id="PRO_5029709256" description="Protein kinase domain-containing protein" evidence="14">
    <location>
        <begin position="27"/>
        <end position="1044"/>
    </location>
</feature>
<evidence type="ECO:0000256" key="7">
    <source>
        <dbReference type="ARBA" id="ARBA00022741"/>
    </source>
</evidence>
<dbReference type="InterPro" id="IPR013210">
    <property type="entry name" value="LRR_N_plant-typ"/>
</dbReference>
<dbReference type="FunFam" id="3.80.10.10:FF:000400">
    <property type="entry name" value="Nuclear pore complex protein NUP107"/>
    <property type="match status" value="1"/>
</dbReference>
<evidence type="ECO:0000256" key="5">
    <source>
        <dbReference type="ARBA" id="ARBA00022729"/>
    </source>
</evidence>
<evidence type="ECO:0000256" key="12">
    <source>
        <dbReference type="SAM" id="MobiDB-lite"/>
    </source>
</evidence>
<feature type="domain" description="Protein kinase" evidence="15">
    <location>
        <begin position="764"/>
        <end position="1044"/>
    </location>
</feature>
<keyword evidence="11" id="KW-0675">Receptor</keyword>
<keyword evidence="4 13" id="KW-0812">Transmembrane</keyword>
<feature type="compositionally biased region" description="Low complexity" evidence="12">
    <location>
        <begin position="711"/>
        <end position="726"/>
    </location>
</feature>
<evidence type="ECO:0000256" key="8">
    <source>
        <dbReference type="ARBA" id="ARBA00022840"/>
    </source>
</evidence>
<dbReference type="OMA" id="VMDCIDR"/>
<dbReference type="SMART" id="SM00369">
    <property type="entry name" value="LRR_TYP"/>
    <property type="match status" value="8"/>
</dbReference>
<dbReference type="PANTHER" id="PTHR48003:SF5">
    <property type="entry name" value="OS07G0626500 PROTEIN"/>
    <property type="match status" value="1"/>
</dbReference>
<feature type="region of interest" description="Disordered" evidence="12">
    <location>
        <begin position="634"/>
        <end position="653"/>
    </location>
</feature>
<evidence type="ECO:0000256" key="11">
    <source>
        <dbReference type="ARBA" id="ARBA00023170"/>
    </source>
</evidence>
<evidence type="ECO:0000256" key="6">
    <source>
        <dbReference type="ARBA" id="ARBA00022737"/>
    </source>
</evidence>
<evidence type="ECO:0000256" key="9">
    <source>
        <dbReference type="ARBA" id="ARBA00022989"/>
    </source>
</evidence>
<organism evidence="16 17">
    <name type="scientific">Kalanchoe fedtschenkoi</name>
    <name type="common">Lavender scallops</name>
    <name type="synonym">South American air plant</name>
    <dbReference type="NCBI Taxonomy" id="63787"/>
    <lineage>
        <taxon>Eukaryota</taxon>
        <taxon>Viridiplantae</taxon>
        <taxon>Streptophyta</taxon>
        <taxon>Embryophyta</taxon>
        <taxon>Tracheophyta</taxon>
        <taxon>Spermatophyta</taxon>
        <taxon>Magnoliopsida</taxon>
        <taxon>eudicotyledons</taxon>
        <taxon>Gunneridae</taxon>
        <taxon>Pentapetalae</taxon>
        <taxon>Saxifragales</taxon>
        <taxon>Crassulaceae</taxon>
        <taxon>Kalanchoe</taxon>
    </lineage>
</organism>
<feature type="transmembrane region" description="Helical" evidence="13">
    <location>
        <begin position="593"/>
        <end position="619"/>
    </location>
</feature>
<keyword evidence="5 14" id="KW-0732">Signal</keyword>
<evidence type="ECO:0000256" key="3">
    <source>
        <dbReference type="ARBA" id="ARBA00022614"/>
    </source>
</evidence>
<dbReference type="InterPro" id="IPR011009">
    <property type="entry name" value="Kinase-like_dom_sf"/>
</dbReference>
<keyword evidence="3" id="KW-0433">Leucine-rich repeat</keyword>
<evidence type="ECO:0000259" key="15">
    <source>
        <dbReference type="PROSITE" id="PS50011"/>
    </source>
</evidence>
<dbReference type="InterPro" id="IPR001611">
    <property type="entry name" value="Leu-rich_rpt"/>
</dbReference>
<dbReference type="Pfam" id="PF13855">
    <property type="entry name" value="LRR_8"/>
    <property type="match status" value="2"/>
</dbReference>
<keyword evidence="8" id="KW-0067">ATP-binding</keyword>
<dbReference type="Pfam" id="PF08263">
    <property type="entry name" value="LRRNT_2"/>
    <property type="match status" value="1"/>
</dbReference>
<name>A0A7N0T921_KALFE</name>
<keyword evidence="7" id="KW-0547">Nucleotide-binding</keyword>
<accession>A0A7N0T921</accession>
<dbReference type="InterPro" id="IPR032675">
    <property type="entry name" value="LRR_dom_sf"/>
</dbReference>
<dbReference type="GO" id="GO:0016020">
    <property type="term" value="C:membrane"/>
    <property type="evidence" value="ECO:0007669"/>
    <property type="project" value="UniProtKB-SubCell"/>
</dbReference>
<evidence type="ECO:0000256" key="2">
    <source>
        <dbReference type="ARBA" id="ARBA00022553"/>
    </source>
</evidence>
<dbReference type="InterPro" id="IPR053059">
    <property type="entry name" value="Inactive_SerThr-Kinase_ABA"/>
</dbReference>
<protein>
    <recommendedName>
        <fullName evidence="15">Protein kinase domain-containing protein</fullName>
    </recommendedName>
</protein>
<dbReference type="GO" id="GO:0009653">
    <property type="term" value="P:anatomical structure morphogenesis"/>
    <property type="evidence" value="ECO:0007669"/>
    <property type="project" value="UniProtKB-ARBA"/>
</dbReference>
<dbReference type="FunFam" id="3.80.10.10:FF:000383">
    <property type="entry name" value="Leucine-rich repeat receptor protein kinase EMS1"/>
    <property type="match status" value="1"/>
</dbReference>
<keyword evidence="9 13" id="KW-1133">Transmembrane helix</keyword>
<dbReference type="Gene3D" id="1.10.510.10">
    <property type="entry name" value="Transferase(Phosphotransferase) domain 1"/>
    <property type="match status" value="1"/>
</dbReference>
<comment type="subcellular location">
    <subcellularLocation>
        <location evidence="1">Membrane</location>
        <topology evidence="1">Single-pass membrane protein</topology>
    </subcellularLocation>
</comment>
<keyword evidence="17" id="KW-1185">Reference proteome</keyword>
<dbReference type="FunFam" id="3.80.10.10:FF:000095">
    <property type="entry name" value="LRR receptor-like serine/threonine-protein kinase GSO1"/>
    <property type="match status" value="1"/>
</dbReference>
<dbReference type="Gramene" id="Kaladp0026s0115.1.v1.1">
    <property type="protein sequence ID" value="Kaladp0026s0115.1.v1.1"/>
    <property type="gene ID" value="Kaladp0026s0115.v1.1"/>
</dbReference>
<dbReference type="Gene3D" id="3.80.10.10">
    <property type="entry name" value="Ribonuclease Inhibitor"/>
    <property type="match status" value="2"/>
</dbReference>
<dbReference type="PROSITE" id="PS50011">
    <property type="entry name" value="PROTEIN_KINASE_DOM"/>
    <property type="match status" value="1"/>
</dbReference>
<dbReference type="PROSITE" id="PS51450">
    <property type="entry name" value="LRR"/>
    <property type="match status" value="1"/>
</dbReference>
<evidence type="ECO:0000313" key="16">
    <source>
        <dbReference type="EnsemblPlants" id="Kaladp0026s0115.1.v1.1"/>
    </source>
</evidence>
<sequence>MRLPAEFLMALELVLVLFCAASLAGGQSETKPLLEFKKGIKRDPLGKVLDSWVLDSSADSNACPETWYGVSCEVGHVVAVVLERLDLAGELKFNTLTGLTMLRNLSLAGNSFTGRIAPVLGTMVSLQHFDLSNNQFYGPIPGKFTGLWALNYINFSSNSFEGVFPSDIDKLQQLRVLDLHSNKIRGDVGGILQRLVHVEVLDLSSNLLYGEISGDMSSFVYTVRHVNLSRNGLSGGFFREDAFSTLQNLAVLDLSYNQLTGGLPLFSSLRYLQVLRLGNNQFTGSIPEELLESSMPIVELDLSTNGFTGFIHEINSTSLNILNLSSNGLSGPMPSSFGKCSVVDLSQNMISGPLPDVQNWEPTLEIINLSSNNLSGTLPNSTSQFENLTSFFVRNNSITGSLPPTLGNLAKLYSVDVSLNRMTGDIPASLFSSGTLIYLNLSGNGFTGAIPFQGSHAITQLVQAFYPPMETLDLSSNAVSGILSPDIGFLVRLHYLNLSKNKLSGKLPGELSKLTELEYLDLSSNNFDGEIPQNLSSKLQALNLSYNDLSGVIPENLRHFPKSSFQPGNDLLDLIFPLPPSPFPRSSPSGRRLTAGIIIGIVLGSFLLVALIVLLLVYYRAKIQEFHERSAFGSGSAARNIKPERSTGSHIFKSSVDPPPASLSFSHDHLLSSHSRSISSPTDTTAEIVEHALPESVSTSAVIKNLNQPASSGRKSSSGSPSSSPRFIESQQPVLLEISSPDRLAGQLFFLDSSLSLTAEELSRAPAEILGRSSHGTLYKATLQNGHMLTVKWLRVGLVKNKKDFAKEVKKIGSIRHANIVSPRAYYWGPREQERLLLTDYIEGDSVALHLYETTPRRYPRLSFNQRLKVAVEMAAGLLHLHERNLPHGNLKPTNVLLTGPDCDARLVDFGLHRLMTSAGIAEQILNLTALGYGAPELASSTRPAPTLKSDVYSLGVVFLELLTRRSAGDIISGQSGAVDLTDWVRLCSQAGRGIDCIDRDIAGGEEPTRAMDEFLAVAMRCTLPDNERLNIRQVYDALRAITP</sequence>
<dbReference type="GO" id="GO:0005524">
    <property type="term" value="F:ATP binding"/>
    <property type="evidence" value="ECO:0007669"/>
    <property type="project" value="UniProtKB-KW"/>
</dbReference>
<evidence type="ECO:0000256" key="14">
    <source>
        <dbReference type="SAM" id="SignalP"/>
    </source>
</evidence>
<evidence type="ECO:0000256" key="13">
    <source>
        <dbReference type="SAM" id="Phobius"/>
    </source>
</evidence>